<comment type="caution">
    <text evidence="2">The sequence shown here is derived from an EMBL/GenBank/DDBJ whole genome shotgun (WGS) entry which is preliminary data.</text>
</comment>
<name>A0A923LIP1_9FIRM</name>
<feature type="domain" description="N-acetyltransferase" evidence="1">
    <location>
        <begin position="5"/>
        <end position="204"/>
    </location>
</feature>
<dbReference type="SUPFAM" id="SSF55729">
    <property type="entry name" value="Acyl-CoA N-acyltransferases (Nat)"/>
    <property type="match status" value="1"/>
</dbReference>
<dbReference type="InterPro" id="IPR000182">
    <property type="entry name" value="GNAT_dom"/>
</dbReference>
<proteinExistence type="predicted"/>
<protein>
    <submittedName>
        <fullName evidence="2">GNAT family N-acetyltransferase</fullName>
    </submittedName>
</protein>
<dbReference type="RefSeq" id="WP_186875330.1">
    <property type="nucleotide sequence ID" value="NZ_JACOPF010000001.1"/>
</dbReference>
<keyword evidence="3" id="KW-1185">Reference proteome</keyword>
<organism evidence="2 3">
    <name type="scientific">Mediterraneibacter hominis</name>
    <dbReference type="NCBI Taxonomy" id="2763054"/>
    <lineage>
        <taxon>Bacteria</taxon>
        <taxon>Bacillati</taxon>
        <taxon>Bacillota</taxon>
        <taxon>Clostridia</taxon>
        <taxon>Lachnospirales</taxon>
        <taxon>Lachnospiraceae</taxon>
        <taxon>Mediterraneibacter</taxon>
    </lineage>
</organism>
<dbReference type="CDD" id="cd04301">
    <property type="entry name" value="NAT_SF"/>
    <property type="match status" value="1"/>
</dbReference>
<dbReference type="GO" id="GO:0016747">
    <property type="term" value="F:acyltransferase activity, transferring groups other than amino-acyl groups"/>
    <property type="evidence" value="ECO:0007669"/>
    <property type="project" value="InterPro"/>
</dbReference>
<dbReference type="PROSITE" id="PS51186">
    <property type="entry name" value="GNAT"/>
    <property type="match status" value="1"/>
</dbReference>
<sequence>MENKIILRPLNHSDLNALENIIRRTWKYDTFTSPESARRLAKVYLASCLIRYTWSQAAEVNGTVAGIILAKNHTKRSCSLKYYLRWFTGLCQLLSRKEGRELLHFFQHISQIDARLFRQANRQYDGEVALFVLDEEYRGLGLGNQLFHSMLNYMKQEQLNTFFLYTDSSCNFGFYEHQGMTRRQMYRCTLDMKGKNAEMEFFLYDASPDKL</sequence>
<evidence type="ECO:0000313" key="2">
    <source>
        <dbReference type="EMBL" id="MBC5688731.1"/>
    </source>
</evidence>
<gene>
    <name evidence="2" type="ORF">H8S37_07275</name>
</gene>
<evidence type="ECO:0000313" key="3">
    <source>
        <dbReference type="Proteomes" id="UP000652477"/>
    </source>
</evidence>
<dbReference type="InterPro" id="IPR016181">
    <property type="entry name" value="Acyl_CoA_acyltransferase"/>
</dbReference>
<reference evidence="2" key="1">
    <citation type="submission" date="2020-08" db="EMBL/GenBank/DDBJ databases">
        <title>Genome public.</title>
        <authorList>
            <person name="Liu C."/>
            <person name="Sun Q."/>
        </authorList>
    </citation>
    <scope>NUCLEOTIDE SEQUENCE</scope>
    <source>
        <strain evidence="2">NSJ-55</strain>
    </source>
</reference>
<dbReference type="Proteomes" id="UP000652477">
    <property type="component" value="Unassembled WGS sequence"/>
</dbReference>
<dbReference type="EMBL" id="JACOPF010000001">
    <property type="protein sequence ID" value="MBC5688731.1"/>
    <property type="molecule type" value="Genomic_DNA"/>
</dbReference>
<evidence type="ECO:0000259" key="1">
    <source>
        <dbReference type="PROSITE" id="PS51186"/>
    </source>
</evidence>
<dbReference type="Pfam" id="PF00583">
    <property type="entry name" value="Acetyltransf_1"/>
    <property type="match status" value="1"/>
</dbReference>
<dbReference type="AlphaFoldDB" id="A0A923LIP1"/>
<accession>A0A923LIP1</accession>
<dbReference type="Gene3D" id="3.40.630.30">
    <property type="match status" value="1"/>
</dbReference>